<dbReference type="SUPFAM" id="SSF52821">
    <property type="entry name" value="Rhodanese/Cell cycle control phosphatase"/>
    <property type="match status" value="1"/>
</dbReference>
<dbReference type="CDD" id="cd00158">
    <property type="entry name" value="RHOD"/>
    <property type="match status" value="1"/>
</dbReference>
<feature type="chain" id="PRO_5033009636" evidence="1">
    <location>
        <begin position="33"/>
        <end position="190"/>
    </location>
</feature>
<dbReference type="Gene3D" id="3.40.250.10">
    <property type="entry name" value="Rhodanese-like domain"/>
    <property type="match status" value="1"/>
</dbReference>
<proteinExistence type="predicted"/>
<feature type="signal peptide" evidence="1">
    <location>
        <begin position="1"/>
        <end position="32"/>
    </location>
</feature>
<dbReference type="Proteomes" id="UP000564378">
    <property type="component" value="Unassembled WGS sequence"/>
</dbReference>
<evidence type="ECO:0000313" key="3">
    <source>
        <dbReference type="EMBL" id="MBC2776488.1"/>
    </source>
</evidence>
<organism evidence="3 4">
    <name type="scientific">Parasphingopyxis marina</name>
    <dbReference type="NCBI Taxonomy" id="2761622"/>
    <lineage>
        <taxon>Bacteria</taxon>
        <taxon>Pseudomonadati</taxon>
        <taxon>Pseudomonadota</taxon>
        <taxon>Alphaproteobacteria</taxon>
        <taxon>Sphingomonadales</taxon>
        <taxon>Sphingomonadaceae</taxon>
        <taxon>Parasphingopyxis</taxon>
    </lineage>
</organism>
<protein>
    <submittedName>
        <fullName evidence="3">Rhodanese-like domain-containing protein</fullName>
    </submittedName>
</protein>
<dbReference type="InterPro" id="IPR036873">
    <property type="entry name" value="Rhodanese-like_dom_sf"/>
</dbReference>
<dbReference type="PROSITE" id="PS50206">
    <property type="entry name" value="RHODANESE_3"/>
    <property type="match status" value="1"/>
</dbReference>
<comment type="caution">
    <text evidence="3">The sequence shown here is derived from an EMBL/GenBank/DDBJ whole genome shotgun (WGS) entry which is preliminary data.</text>
</comment>
<dbReference type="EMBL" id="JACJVJ010000001">
    <property type="protein sequence ID" value="MBC2776488.1"/>
    <property type="molecule type" value="Genomic_DNA"/>
</dbReference>
<name>A0A842HRQ3_9SPHN</name>
<reference evidence="3 4" key="1">
    <citation type="submission" date="2020-08" db="EMBL/GenBank/DDBJ databases">
        <title>Draft genome sequence of Parasphingopyxis sp. GrpM-11.</title>
        <authorList>
            <person name="Oh J."/>
            <person name="Roh D.-H."/>
        </authorList>
    </citation>
    <scope>NUCLEOTIDE SEQUENCE [LARGE SCALE GENOMIC DNA]</scope>
    <source>
        <strain evidence="3 4">GrpM-11</strain>
    </source>
</reference>
<evidence type="ECO:0000259" key="2">
    <source>
        <dbReference type="PROSITE" id="PS50206"/>
    </source>
</evidence>
<accession>A0A842HRQ3</accession>
<gene>
    <name evidence="3" type="ORF">H6P80_02520</name>
</gene>
<dbReference type="SMART" id="SM00450">
    <property type="entry name" value="RHOD"/>
    <property type="match status" value="1"/>
</dbReference>
<evidence type="ECO:0000256" key="1">
    <source>
        <dbReference type="SAM" id="SignalP"/>
    </source>
</evidence>
<feature type="domain" description="Rhodanese" evidence="2">
    <location>
        <begin position="78"/>
        <end position="131"/>
    </location>
</feature>
<keyword evidence="1" id="KW-0732">Signal</keyword>
<evidence type="ECO:0000313" key="4">
    <source>
        <dbReference type="Proteomes" id="UP000564378"/>
    </source>
</evidence>
<dbReference type="AlphaFoldDB" id="A0A842HRQ3"/>
<dbReference type="Pfam" id="PF00581">
    <property type="entry name" value="Rhodanese"/>
    <property type="match status" value="1"/>
</dbReference>
<keyword evidence="4" id="KW-1185">Reference proteome</keyword>
<sequence>MPKEHCRMRARLSLARAAAGTALFLAALPALAQQPGLQPAPGDNPQIDFPGYVEMAAQVQTTRADRLVDHATFEAMAARDDVLLLDARSAGAFALGHIDGAVNLPLPDFTAQSLAEVIGEDRDRAILIYCNNNFSNDVTPVVRKVITLALNIQTMINLVGYGYPNVYELGEVVDFTEPRVRWVTSMAASD</sequence>
<dbReference type="InterPro" id="IPR001763">
    <property type="entry name" value="Rhodanese-like_dom"/>
</dbReference>